<keyword evidence="3" id="KW-1185">Reference proteome</keyword>
<feature type="chain" id="PRO_5035716302" description="Secreted protein" evidence="1">
    <location>
        <begin position="24"/>
        <end position="57"/>
    </location>
</feature>
<comment type="caution">
    <text evidence="2">The sequence shown here is derived from an EMBL/GenBank/DDBJ whole genome shotgun (WGS) entry which is preliminary data.</text>
</comment>
<gene>
    <name evidence="2" type="ORF">KC19_1G195700</name>
</gene>
<feature type="signal peptide" evidence="1">
    <location>
        <begin position="1"/>
        <end position="23"/>
    </location>
</feature>
<evidence type="ECO:0000313" key="2">
    <source>
        <dbReference type="EMBL" id="KAG0591714.1"/>
    </source>
</evidence>
<organism evidence="2 3">
    <name type="scientific">Ceratodon purpureus</name>
    <name type="common">Fire moss</name>
    <name type="synonym">Dicranum purpureum</name>
    <dbReference type="NCBI Taxonomy" id="3225"/>
    <lineage>
        <taxon>Eukaryota</taxon>
        <taxon>Viridiplantae</taxon>
        <taxon>Streptophyta</taxon>
        <taxon>Embryophyta</taxon>
        <taxon>Bryophyta</taxon>
        <taxon>Bryophytina</taxon>
        <taxon>Bryopsida</taxon>
        <taxon>Dicranidae</taxon>
        <taxon>Pseudoditrichales</taxon>
        <taxon>Ditrichaceae</taxon>
        <taxon>Ceratodon</taxon>
    </lineage>
</organism>
<dbReference type="Proteomes" id="UP000822688">
    <property type="component" value="Chromosome 1"/>
</dbReference>
<evidence type="ECO:0008006" key="4">
    <source>
        <dbReference type="Google" id="ProtNLM"/>
    </source>
</evidence>
<proteinExistence type="predicted"/>
<dbReference type="AlphaFoldDB" id="A0A8T0J731"/>
<sequence>MLSFATILVVTVLLPHMGALVSSSRLPSLTPFPHPSLPPTTFIIVTHSPVTIATPGQ</sequence>
<protein>
    <recommendedName>
        <fullName evidence="4">Secreted protein</fullName>
    </recommendedName>
</protein>
<reference evidence="2" key="1">
    <citation type="submission" date="2020-06" db="EMBL/GenBank/DDBJ databases">
        <title>WGS assembly of Ceratodon purpureus strain R40.</title>
        <authorList>
            <person name="Carey S.B."/>
            <person name="Jenkins J."/>
            <person name="Shu S."/>
            <person name="Lovell J.T."/>
            <person name="Sreedasyam A."/>
            <person name="Maumus F."/>
            <person name="Tiley G.P."/>
            <person name="Fernandez-Pozo N."/>
            <person name="Barry K."/>
            <person name="Chen C."/>
            <person name="Wang M."/>
            <person name="Lipzen A."/>
            <person name="Daum C."/>
            <person name="Saski C.A."/>
            <person name="Payton A.C."/>
            <person name="Mcbreen J.C."/>
            <person name="Conrad R.E."/>
            <person name="Kollar L.M."/>
            <person name="Olsson S."/>
            <person name="Huttunen S."/>
            <person name="Landis J.B."/>
            <person name="Wickett N.J."/>
            <person name="Johnson M.G."/>
            <person name="Rensing S.A."/>
            <person name="Grimwood J."/>
            <person name="Schmutz J."/>
            <person name="Mcdaniel S.F."/>
        </authorList>
    </citation>
    <scope>NUCLEOTIDE SEQUENCE</scope>
    <source>
        <strain evidence="2">R40</strain>
    </source>
</reference>
<keyword evidence="1" id="KW-0732">Signal</keyword>
<dbReference type="EMBL" id="CM026421">
    <property type="protein sequence ID" value="KAG0591714.1"/>
    <property type="molecule type" value="Genomic_DNA"/>
</dbReference>
<name>A0A8T0J731_CERPU</name>
<accession>A0A8T0J731</accession>
<evidence type="ECO:0000313" key="3">
    <source>
        <dbReference type="Proteomes" id="UP000822688"/>
    </source>
</evidence>
<evidence type="ECO:0000256" key="1">
    <source>
        <dbReference type="SAM" id="SignalP"/>
    </source>
</evidence>